<organism evidence="1">
    <name type="scientific">viral metagenome</name>
    <dbReference type="NCBI Taxonomy" id="1070528"/>
    <lineage>
        <taxon>unclassified sequences</taxon>
        <taxon>metagenomes</taxon>
        <taxon>organismal metagenomes</taxon>
    </lineage>
</organism>
<dbReference type="EMBL" id="MN739776">
    <property type="protein sequence ID" value="QHT25929.1"/>
    <property type="molecule type" value="Genomic_DNA"/>
</dbReference>
<accession>A0A6C0ECD2</accession>
<dbReference type="AlphaFoldDB" id="A0A6C0ECD2"/>
<protein>
    <submittedName>
        <fullName evidence="1">Uncharacterized protein</fullName>
    </submittedName>
</protein>
<evidence type="ECO:0000313" key="1">
    <source>
        <dbReference type="EMBL" id="QHT25929.1"/>
    </source>
</evidence>
<proteinExistence type="predicted"/>
<name>A0A6C0ECD2_9ZZZZ</name>
<reference evidence="1" key="1">
    <citation type="journal article" date="2020" name="Nature">
        <title>Giant virus diversity and host interactions through global metagenomics.</title>
        <authorList>
            <person name="Schulz F."/>
            <person name="Roux S."/>
            <person name="Paez-Espino D."/>
            <person name="Jungbluth S."/>
            <person name="Walsh D.A."/>
            <person name="Denef V.J."/>
            <person name="McMahon K.D."/>
            <person name="Konstantinidis K.T."/>
            <person name="Eloe-Fadrosh E.A."/>
            <person name="Kyrpides N.C."/>
            <person name="Woyke T."/>
        </authorList>
    </citation>
    <scope>NUCLEOTIDE SEQUENCE</scope>
    <source>
        <strain evidence="1">GVMAG-M-3300023179-27</strain>
    </source>
</reference>
<sequence length="193" mass="23024">MEQIKLLYEKYIKDNTFVYKSCQKYVIILQKLHDTVTNENRTMVKDSNYAIFCANKLLVVEIFNKLVPYETINKISNKSFLNNMTYEKGKIIEVKKFDHWKTEYNMSYVDKYGINYYNTLEPAYYHKLNKYIDNVQIKNWYTTTGTIAETITYENGTMINYESWDTNGAKITEASYDKNGDIIKFERYYNVST</sequence>